<organism evidence="2 3">
    <name type="scientific">Ameiurus melas</name>
    <name type="common">Black bullhead</name>
    <name type="synonym">Silurus melas</name>
    <dbReference type="NCBI Taxonomy" id="219545"/>
    <lineage>
        <taxon>Eukaryota</taxon>
        <taxon>Metazoa</taxon>
        <taxon>Chordata</taxon>
        <taxon>Craniata</taxon>
        <taxon>Vertebrata</taxon>
        <taxon>Euteleostomi</taxon>
        <taxon>Actinopterygii</taxon>
        <taxon>Neopterygii</taxon>
        <taxon>Teleostei</taxon>
        <taxon>Ostariophysi</taxon>
        <taxon>Siluriformes</taxon>
        <taxon>Ictaluridae</taxon>
        <taxon>Ameiurus</taxon>
    </lineage>
</organism>
<feature type="non-terminal residue" evidence="2">
    <location>
        <position position="143"/>
    </location>
</feature>
<feature type="chain" id="PRO_5029728703" description="Secreted protein" evidence="1">
    <location>
        <begin position="20"/>
        <end position="143"/>
    </location>
</feature>
<keyword evidence="1" id="KW-0732">Signal</keyword>
<evidence type="ECO:0000313" key="2">
    <source>
        <dbReference type="EMBL" id="KAF4074498.1"/>
    </source>
</evidence>
<keyword evidence="3" id="KW-1185">Reference proteome</keyword>
<sequence>MMRNRLVLLTFFHFTEVSGIDVRTHRWTVDLHSSMSAVDFQVFPSLSLFLSVFRFFILSTRTCFVEFLSCGEQRNQWIDGYRCFKSKLCSFFFCWGHICSRVFYLREWVKWPVEIDAMFWRMGGLLFVGKCDTVFRHTFRFSP</sequence>
<dbReference type="Proteomes" id="UP000593565">
    <property type="component" value="Unassembled WGS sequence"/>
</dbReference>
<evidence type="ECO:0008006" key="4">
    <source>
        <dbReference type="Google" id="ProtNLM"/>
    </source>
</evidence>
<feature type="signal peptide" evidence="1">
    <location>
        <begin position="1"/>
        <end position="19"/>
    </location>
</feature>
<comment type="caution">
    <text evidence="2">The sequence shown here is derived from an EMBL/GenBank/DDBJ whole genome shotgun (WGS) entry which is preliminary data.</text>
</comment>
<reference evidence="2 3" key="1">
    <citation type="submission" date="2020-02" db="EMBL/GenBank/DDBJ databases">
        <title>A chromosome-scale genome assembly of the black bullhead catfish (Ameiurus melas).</title>
        <authorList>
            <person name="Wen M."/>
            <person name="Zham M."/>
            <person name="Cabau C."/>
            <person name="Klopp C."/>
            <person name="Donnadieu C."/>
            <person name="Roques C."/>
            <person name="Bouchez O."/>
            <person name="Lampietro C."/>
            <person name="Jouanno E."/>
            <person name="Herpin A."/>
            <person name="Louis A."/>
            <person name="Berthelot C."/>
            <person name="Parey E."/>
            <person name="Roest-Crollius H."/>
            <person name="Braasch I."/>
            <person name="Postlethwait J."/>
            <person name="Robinson-Rechavi M."/>
            <person name="Echchiki A."/>
            <person name="Begum T."/>
            <person name="Montfort J."/>
            <person name="Schartl M."/>
            <person name="Bobe J."/>
            <person name="Guiguen Y."/>
        </authorList>
    </citation>
    <scope>NUCLEOTIDE SEQUENCE [LARGE SCALE GENOMIC DNA]</scope>
    <source>
        <strain evidence="2">M_S1</strain>
        <tissue evidence="2">Blood</tissue>
    </source>
</reference>
<evidence type="ECO:0000313" key="3">
    <source>
        <dbReference type="Proteomes" id="UP000593565"/>
    </source>
</evidence>
<accession>A0A7J5ZZ37</accession>
<proteinExistence type="predicted"/>
<evidence type="ECO:0000256" key="1">
    <source>
        <dbReference type="SAM" id="SignalP"/>
    </source>
</evidence>
<name>A0A7J5ZZ37_AMEME</name>
<dbReference type="EMBL" id="JAAGNN010000022">
    <property type="protein sequence ID" value="KAF4074498.1"/>
    <property type="molecule type" value="Genomic_DNA"/>
</dbReference>
<protein>
    <recommendedName>
        <fullName evidence="4">Secreted protein</fullName>
    </recommendedName>
</protein>
<gene>
    <name evidence="2" type="ORF">AMELA_G00240120</name>
</gene>
<dbReference type="AlphaFoldDB" id="A0A7J5ZZ37"/>